<protein>
    <submittedName>
        <fullName evidence="3">NAD-dependent epimerase/dehydratase family protein</fullName>
    </submittedName>
</protein>
<dbReference type="Gene3D" id="3.40.50.720">
    <property type="entry name" value="NAD(P)-binding Rossmann-like Domain"/>
    <property type="match status" value="1"/>
</dbReference>
<evidence type="ECO:0000256" key="1">
    <source>
        <dbReference type="ARBA" id="ARBA00007637"/>
    </source>
</evidence>
<reference evidence="3 4" key="1">
    <citation type="submission" date="2019-03" db="EMBL/GenBank/DDBJ databases">
        <title>This is whole genome sequence of Paenibacillus sp MS74 strain.</title>
        <authorList>
            <person name="Trinh H.N."/>
        </authorList>
    </citation>
    <scope>NUCLEOTIDE SEQUENCE [LARGE SCALE GENOMIC DNA]</scope>
    <source>
        <strain evidence="3 4">MS74</strain>
    </source>
</reference>
<dbReference type="InterPro" id="IPR036291">
    <property type="entry name" value="NAD(P)-bd_dom_sf"/>
</dbReference>
<comment type="similarity">
    <text evidence="1">Belongs to the NAD(P)-dependent epimerase/dehydratase family.</text>
</comment>
<dbReference type="Pfam" id="PF01370">
    <property type="entry name" value="Epimerase"/>
    <property type="match status" value="1"/>
</dbReference>
<dbReference type="OrthoDB" id="9811743at2"/>
<sequence length="319" mass="35373">MRILVTGAAGFIGSHLCERLLQDEGVEVIGLDGFVPSSTPVHARKFNIHPLLGHPRFTLLVQNLLGVAWEHLLPHVDAVYHLAGMPGVRSSWGDDFKAYIAHNIEATQRLLEGCRRFPVQKFVYASTSSVYGEQTGQVNEDARTQPLSPYGVSKLTGEQLCSVYAHNDGVPIVILRFFTVYGPRQRPDMAFHRFIQHILQHKPIPIYGDGHQSRDFTYVDDCVAAIAATLHAEGVIGETINIGGKERATVLECISILEQLFGSPVERQFIGKTYGEPRHTWADIRKAGRLLGYAPKTDLTQGLQAEIASILCNPFLRQP</sequence>
<dbReference type="PANTHER" id="PTHR43000">
    <property type="entry name" value="DTDP-D-GLUCOSE 4,6-DEHYDRATASE-RELATED"/>
    <property type="match status" value="1"/>
</dbReference>
<keyword evidence="4" id="KW-1185">Reference proteome</keyword>
<dbReference type="SUPFAM" id="SSF51735">
    <property type="entry name" value="NAD(P)-binding Rossmann-fold domains"/>
    <property type="match status" value="1"/>
</dbReference>
<dbReference type="EMBL" id="SMRT01000020">
    <property type="protein sequence ID" value="TDF92560.1"/>
    <property type="molecule type" value="Genomic_DNA"/>
</dbReference>
<comment type="caution">
    <text evidence="3">The sequence shown here is derived from an EMBL/GenBank/DDBJ whole genome shotgun (WGS) entry which is preliminary data.</text>
</comment>
<dbReference type="PRINTS" id="PR01713">
    <property type="entry name" value="NUCEPIMERASE"/>
</dbReference>
<accession>A0A4R5KEJ0</accession>
<evidence type="ECO:0000313" key="4">
    <source>
        <dbReference type="Proteomes" id="UP000295636"/>
    </source>
</evidence>
<dbReference type="AlphaFoldDB" id="A0A4R5KEJ0"/>
<dbReference type="Proteomes" id="UP000295636">
    <property type="component" value="Unassembled WGS sequence"/>
</dbReference>
<gene>
    <name evidence="3" type="ORF">E1757_29705</name>
</gene>
<organism evidence="3 4">
    <name type="scientific">Paenibacillus piri</name>
    <dbReference type="NCBI Taxonomy" id="2547395"/>
    <lineage>
        <taxon>Bacteria</taxon>
        <taxon>Bacillati</taxon>
        <taxon>Bacillota</taxon>
        <taxon>Bacilli</taxon>
        <taxon>Bacillales</taxon>
        <taxon>Paenibacillaceae</taxon>
        <taxon>Paenibacillus</taxon>
    </lineage>
</organism>
<dbReference type="RefSeq" id="WP_133235095.1">
    <property type="nucleotide sequence ID" value="NZ_SMRT01000020.1"/>
</dbReference>
<proteinExistence type="inferred from homology"/>
<dbReference type="InterPro" id="IPR001509">
    <property type="entry name" value="Epimerase_deHydtase"/>
</dbReference>
<evidence type="ECO:0000259" key="2">
    <source>
        <dbReference type="Pfam" id="PF01370"/>
    </source>
</evidence>
<evidence type="ECO:0000313" key="3">
    <source>
        <dbReference type="EMBL" id="TDF92560.1"/>
    </source>
</evidence>
<name>A0A4R5KEJ0_9BACL</name>
<feature type="domain" description="NAD-dependent epimerase/dehydratase" evidence="2">
    <location>
        <begin position="3"/>
        <end position="243"/>
    </location>
</feature>